<dbReference type="Proteomes" id="UP000274391">
    <property type="component" value="Unassembled WGS sequence"/>
</dbReference>
<evidence type="ECO:0000313" key="8">
    <source>
        <dbReference type="EMBL" id="RRJ86011.1"/>
    </source>
</evidence>
<dbReference type="Gene3D" id="3.40.30.10">
    <property type="entry name" value="Glutaredoxin"/>
    <property type="match status" value="1"/>
</dbReference>
<dbReference type="InterPro" id="IPR036249">
    <property type="entry name" value="Thioredoxin-like_sf"/>
</dbReference>
<evidence type="ECO:0000259" key="7">
    <source>
        <dbReference type="PROSITE" id="PS51352"/>
    </source>
</evidence>
<organism evidence="8 9">
    <name type="scientific">Gulosibacter macacae</name>
    <dbReference type="NCBI Taxonomy" id="2488791"/>
    <lineage>
        <taxon>Bacteria</taxon>
        <taxon>Bacillati</taxon>
        <taxon>Actinomycetota</taxon>
        <taxon>Actinomycetes</taxon>
        <taxon>Micrococcales</taxon>
        <taxon>Microbacteriaceae</taxon>
        <taxon>Gulosibacter</taxon>
    </lineage>
</organism>
<dbReference type="InterPro" id="IPR013740">
    <property type="entry name" value="Redoxin"/>
</dbReference>
<keyword evidence="9" id="KW-1185">Reference proteome</keyword>
<keyword evidence="3" id="KW-0812">Transmembrane</keyword>
<dbReference type="InterPro" id="IPR050553">
    <property type="entry name" value="Thioredoxin_ResA/DsbE_sf"/>
</dbReference>
<protein>
    <submittedName>
        <fullName evidence="8">TlpA family protein disulfide reductase</fullName>
    </submittedName>
</protein>
<dbReference type="PROSITE" id="PS51257">
    <property type="entry name" value="PROKAR_LIPOPROTEIN"/>
    <property type="match status" value="1"/>
</dbReference>
<dbReference type="CDD" id="cd02966">
    <property type="entry name" value="TlpA_like_family"/>
    <property type="match status" value="1"/>
</dbReference>
<dbReference type="PROSITE" id="PS51352">
    <property type="entry name" value="THIOREDOXIN_2"/>
    <property type="match status" value="1"/>
</dbReference>
<accession>A0A3P3VT94</accession>
<keyword evidence="3" id="KW-0735">Signal-anchor</keyword>
<evidence type="ECO:0000256" key="4">
    <source>
        <dbReference type="ARBA" id="ARBA00023157"/>
    </source>
</evidence>
<comment type="caution">
    <text evidence="8">The sequence shown here is derived from an EMBL/GenBank/DDBJ whole genome shotgun (WGS) entry which is preliminary data.</text>
</comment>
<keyword evidence="2" id="KW-0201">Cytochrome c-type biogenesis</keyword>
<dbReference type="EMBL" id="RQVS01000013">
    <property type="protein sequence ID" value="RRJ86011.1"/>
    <property type="molecule type" value="Genomic_DNA"/>
</dbReference>
<evidence type="ECO:0000256" key="1">
    <source>
        <dbReference type="ARBA" id="ARBA00004196"/>
    </source>
</evidence>
<dbReference type="SUPFAM" id="SSF52833">
    <property type="entry name" value="Thioredoxin-like"/>
    <property type="match status" value="1"/>
</dbReference>
<evidence type="ECO:0000256" key="5">
    <source>
        <dbReference type="ARBA" id="ARBA00023284"/>
    </source>
</evidence>
<evidence type="ECO:0000256" key="3">
    <source>
        <dbReference type="ARBA" id="ARBA00022968"/>
    </source>
</evidence>
<evidence type="ECO:0000313" key="9">
    <source>
        <dbReference type="Proteomes" id="UP000274391"/>
    </source>
</evidence>
<name>A0A3P3VT94_9MICO</name>
<dbReference type="InterPro" id="IPR006311">
    <property type="entry name" value="TAT_signal"/>
</dbReference>
<feature type="signal peptide" evidence="6">
    <location>
        <begin position="1"/>
        <end position="31"/>
    </location>
</feature>
<dbReference type="PANTHER" id="PTHR42852:SF6">
    <property type="entry name" value="THIOL:DISULFIDE INTERCHANGE PROTEIN DSBE"/>
    <property type="match status" value="1"/>
</dbReference>
<dbReference type="PANTHER" id="PTHR42852">
    <property type="entry name" value="THIOL:DISULFIDE INTERCHANGE PROTEIN DSBE"/>
    <property type="match status" value="1"/>
</dbReference>
<evidence type="ECO:0000256" key="6">
    <source>
        <dbReference type="SAM" id="SignalP"/>
    </source>
</evidence>
<keyword evidence="5" id="KW-0676">Redox-active center</keyword>
<dbReference type="GO" id="GO:0030313">
    <property type="term" value="C:cell envelope"/>
    <property type="evidence" value="ECO:0007669"/>
    <property type="project" value="UniProtKB-SubCell"/>
</dbReference>
<dbReference type="Pfam" id="PF08534">
    <property type="entry name" value="Redoxin"/>
    <property type="match status" value="1"/>
</dbReference>
<gene>
    <name evidence="8" type="ORF">EG850_10770</name>
</gene>
<feature type="chain" id="PRO_5018239213" evidence="6">
    <location>
        <begin position="32"/>
        <end position="199"/>
    </location>
</feature>
<keyword evidence="4" id="KW-1015">Disulfide bond</keyword>
<dbReference type="GO" id="GO:0016491">
    <property type="term" value="F:oxidoreductase activity"/>
    <property type="evidence" value="ECO:0007669"/>
    <property type="project" value="InterPro"/>
</dbReference>
<comment type="subcellular location">
    <subcellularLocation>
        <location evidence="1">Cell envelope</location>
    </subcellularLocation>
</comment>
<dbReference type="InterPro" id="IPR013766">
    <property type="entry name" value="Thioredoxin_domain"/>
</dbReference>
<dbReference type="GO" id="GO:0017004">
    <property type="term" value="P:cytochrome complex assembly"/>
    <property type="evidence" value="ECO:0007669"/>
    <property type="project" value="UniProtKB-KW"/>
</dbReference>
<sequence length="199" mass="21121">MTRATRRIRLAFATAAVAALALTGCANDSFAQQYAANADQGYVAGDGSWQIFPAGERAEPVAYEGVDEYGSTISSANVDGVVVMNFWYAACPPCRLEARDLEAVHQKYQDDGVSFVGVNVYDQAPTIESFNEEFGVTYPSILDVSTASVRLAFADNVPPQAIPSTLVIDAEGRVAAVIRGIADPSVLSTMIDDVLAETA</sequence>
<dbReference type="AlphaFoldDB" id="A0A3P3VT94"/>
<keyword evidence="6" id="KW-0732">Signal</keyword>
<feature type="domain" description="Thioredoxin" evidence="7">
    <location>
        <begin position="52"/>
        <end position="196"/>
    </location>
</feature>
<dbReference type="RefSeq" id="WP_124973332.1">
    <property type="nucleotide sequence ID" value="NZ_RQVS01000013.1"/>
</dbReference>
<dbReference type="OrthoDB" id="9796554at2"/>
<proteinExistence type="predicted"/>
<evidence type="ECO:0000256" key="2">
    <source>
        <dbReference type="ARBA" id="ARBA00022748"/>
    </source>
</evidence>
<reference evidence="8 9" key="1">
    <citation type="submission" date="2018-11" db="EMBL/GenBank/DDBJ databases">
        <title>YIM 102482-1 draft genome.</title>
        <authorList>
            <person name="Li G."/>
            <person name="Jiang Y."/>
        </authorList>
    </citation>
    <scope>NUCLEOTIDE SEQUENCE [LARGE SCALE GENOMIC DNA]</scope>
    <source>
        <strain evidence="8 9">YIM 102482-1</strain>
    </source>
</reference>
<dbReference type="PROSITE" id="PS51318">
    <property type="entry name" value="TAT"/>
    <property type="match status" value="1"/>
</dbReference>